<dbReference type="Gene3D" id="3.90.770.10">
    <property type="entry name" value="3-hydroxy-3-methylglutaryl-coenzyme A Reductase, Chain A, domain 2"/>
    <property type="match status" value="2"/>
</dbReference>
<dbReference type="GO" id="GO:0004420">
    <property type="term" value="F:hydroxymethylglutaryl-CoA reductase (NADPH) activity"/>
    <property type="evidence" value="ECO:0007669"/>
    <property type="project" value="InterPro"/>
</dbReference>
<proteinExistence type="inferred from homology"/>
<keyword evidence="4" id="KW-1185">Reference proteome</keyword>
<evidence type="ECO:0000256" key="1">
    <source>
        <dbReference type="ARBA" id="ARBA00007661"/>
    </source>
</evidence>
<reference evidence="3 4" key="1">
    <citation type="submission" date="2018-08" db="EMBL/GenBank/DDBJ databases">
        <title>Aphanomyces genome sequencing and annotation.</title>
        <authorList>
            <person name="Minardi D."/>
            <person name="Oidtmann B."/>
            <person name="Van Der Giezen M."/>
            <person name="Studholme D.J."/>
        </authorList>
    </citation>
    <scope>NUCLEOTIDE SEQUENCE [LARGE SCALE GENOMIC DNA]</scope>
    <source>
        <strain evidence="3 4">NJM0002</strain>
    </source>
</reference>
<dbReference type="PANTHER" id="PTHR10572">
    <property type="entry name" value="3-HYDROXY-3-METHYLGLUTARYL-COENZYME A REDUCTASE"/>
    <property type="match status" value="1"/>
</dbReference>
<comment type="caution">
    <text evidence="3">The sequence shown here is derived from an EMBL/GenBank/DDBJ whole genome shotgun (WGS) entry which is preliminary data.</text>
</comment>
<gene>
    <name evidence="3" type="ORF">DYB32_003230</name>
</gene>
<dbReference type="PANTHER" id="PTHR10572:SF24">
    <property type="entry name" value="3-HYDROXY-3-METHYLGLUTARYL-COENZYME A REDUCTASE"/>
    <property type="match status" value="1"/>
</dbReference>
<dbReference type="GO" id="GO:0005778">
    <property type="term" value="C:peroxisomal membrane"/>
    <property type="evidence" value="ECO:0007669"/>
    <property type="project" value="TreeGrafter"/>
</dbReference>
<keyword evidence="2" id="KW-0560">Oxidoreductase</keyword>
<evidence type="ECO:0008006" key="5">
    <source>
        <dbReference type="Google" id="ProtNLM"/>
    </source>
</evidence>
<dbReference type="Proteomes" id="UP000285060">
    <property type="component" value="Unassembled WGS sequence"/>
</dbReference>
<organism evidence="3 4">
    <name type="scientific">Aphanomyces invadans</name>
    <dbReference type="NCBI Taxonomy" id="157072"/>
    <lineage>
        <taxon>Eukaryota</taxon>
        <taxon>Sar</taxon>
        <taxon>Stramenopiles</taxon>
        <taxon>Oomycota</taxon>
        <taxon>Saprolegniomycetes</taxon>
        <taxon>Saprolegniales</taxon>
        <taxon>Verrucalvaceae</taxon>
        <taxon>Aphanomyces</taxon>
    </lineage>
</organism>
<evidence type="ECO:0000313" key="3">
    <source>
        <dbReference type="EMBL" id="RHY31710.1"/>
    </source>
</evidence>
<dbReference type="GO" id="GO:0016126">
    <property type="term" value="P:sterol biosynthetic process"/>
    <property type="evidence" value="ECO:0007669"/>
    <property type="project" value="TreeGrafter"/>
</dbReference>
<dbReference type="VEuPathDB" id="FungiDB:H310_03816"/>
<sequence>MPVGLAGPIRVNGDMVYLPMATTEGCLIASTNRGCKVLSMDPRGVEAIILGDAITRAPCVRFERAADAAALKAFLDDKTNFDALASEFNSTTRYGRMTSTLFPSMDLIAISGNVCTDKKSAAINWIDGRGKSVVADAVVKASVVESILKTTVDALVDLNIQKNFVGSAMAGSLGGFNAHAANILTAIYLATGQDPAQNVESSSCMTNMEKTANGDLYLSVTMPSMEVHEVTLTNAIR</sequence>
<dbReference type="GO" id="GO:0015936">
    <property type="term" value="P:coenzyme A metabolic process"/>
    <property type="evidence" value="ECO:0007669"/>
    <property type="project" value="InterPro"/>
</dbReference>
<dbReference type="Pfam" id="PF00368">
    <property type="entry name" value="HMG-CoA_red"/>
    <property type="match status" value="2"/>
</dbReference>
<evidence type="ECO:0000313" key="4">
    <source>
        <dbReference type="Proteomes" id="UP000285060"/>
    </source>
</evidence>
<dbReference type="PROSITE" id="PS50065">
    <property type="entry name" value="HMG_COA_REDUCTASE_4"/>
    <property type="match status" value="1"/>
</dbReference>
<dbReference type="InterPro" id="IPR009023">
    <property type="entry name" value="HMG_CoA_Rdtase_NAD(P)-bd_sf"/>
</dbReference>
<protein>
    <recommendedName>
        <fullName evidence="5">Hydroxymethylglutaryl-CoA reductase (NADPH)</fullName>
    </recommendedName>
</protein>
<dbReference type="GO" id="GO:0008299">
    <property type="term" value="P:isoprenoid biosynthetic process"/>
    <property type="evidence" value="ECO:0007669"/>
    <property type="project" value="TreeGrafter"/>
</dbReference>
<dbReference type="SUPFAM" id="SSF55035">
    <property type="entry name" value="NAD-binding domain of HMG-CoA reductase"/>
    <property type="match status" value="1"/>
</dbReference>
<evidence type="ECO:0000256" key="2">
    <source>
        <dbReference type="ARBA" id="ARBA00023002"/>
    </source>
</evidence>
<dbReference type="AlphaFoldDB" id="A0A418B127"/>
<dbReference type="EMBL" id="QUSY01000191">
    <property type="protein sequence ID" value="RHY31710.1"/>
    <property type="molecule type" value="Genomic_DNA"/>
</dbReference>
<dbReference type="GO" id="GO:0005789">
    <property type="term" value="C:endoplasmic reticulum membrane"/>
    <property type="evidence" value="ECO:0007669"/>
    <property type="project" value="TreeGrafter"/>
</dbReference>
<dbReference type="SUPFAM" id="SSF56542">
    <property type="entry name" value="Substrate-binding domain of HMG-CoA reductase"/>
    <property type="match status" value="1"/>
</dbReference>
<dbReference type="InterPro" id="IPR002202">
    <property type="entry name" value="HMG_CoA_Rdtase"/>
</dbReference>
<name>A0A418B127_9STRA</name>
<accession>A0A418B127</accession>
<comment type="similarity">
    <text evidence="1">Belongs to the HMG-CoA reductase family.</text>
</comment>
<dbReference type="InterPro" id="IPR009029">
    <property type="entry name" value="HMG_CoA_Rdtase_sub-bd_dom_sf"/>
</dbReference>
<dbReference type="InterPro" id="IPR023074">
    <property type="entry name" value="HMG_CoA_Rdtase_cat_sf"/>
</dbReference>